<dbReference type="RefSeq" id="WP_345437144.1">
    <property type="nucleotide sequence ID" value="NZ_BAABHK010000013.1"/>
</dbReference>
<evidence type="ECO:0000313" key="2">
    <source>
        <dbReference type="Proteomes" id="UP001501442"/>
    </source>
</evidence>
<proteinExistence type="predicted"/>
<keyword evidence="2" id="KW-1185">Reference proteome</keyword>
<organism evidence="1 2">
    <name type="scientific">Actinoallomurus vinaceus</name>
    <dbReference type="NCBI Taxonomy" id="1080074"/>
    <lineage>
        <taxon>Bacteria</taxon>
        <taxon>Bacillati</taxon>
        <taxon>Actinomycetota</taxon>
        <taxon>Actinomycetes</taxon>
        <taxon>Streptosporangiales</taxon>
        <taxon>Thermomonosporaceae</taxon>
        <taxon>Actinoallomurus</taxon>
    </lineage>
</organism>
<dbReference type="Proteomes" id="UP001501442">
    <property type="component" value="Unassembled WGS sequence"/>
</dbReference>
<evidence type="ECO:0000313" key="1">
    <source>
        <dbReference type="EMBL" id="GAA4634157.1"/>
    </source>
</evidence>
<comment type="caution">
    <text evidence="1">The sequence shown here is derived from an EMBL/GenBank/DDBJ whole genome shotgun (WGS) entry which is preliminary data.</text>
</comment>
<evidence type="ECO:0008006" key="3">
    <source>
        <dbReference type="Google" id="ProtNLM"/>
    </source>
</evidence>
<gene>
    <name evidence="1" type="ORF">GCM10023196_074590</name>
</gene>
<accession>A0ABP8UND3</accession>
<sequence>MGVGVNGRTSSQQRLLTLLAGFFGFVMTAVLAAIPGTAVADVMRAGGTESANTAGTGGSAATVASLDRGRRSARTAVAADTARILGRGTPAHVVPPEAPDTAAAQATARDVLRFAAAGAHHAGVVVLPVGTGAGEGRRVADVIAARSVAPPAVFTSAVRLRGPPPGTGS</sequence>
<name>A0ABP8UND3_9ACTN</name>
<reference evidence="2" key="1">
    <citation type="journal article" date="2019" name="Int. J. Syst. Evol. Microbiol.">
        <title>The Global Catalogue of Microorganisms (GCM) 10K type strain sequencing project: providing services to taxonomists for standard genome sequencing and annotation.</title>
        <authorList>
            <consortium name="The Broad Institute Genomics Platform"/>
            <consortium name="The Broad Institute Genome Sequencing Center for Infectious Disease"/>
            <person name="Wu L."/>
            <person name="Ma J."/>
        </authorList>
    </citation>
    <scope>NUCLEOTIDE SEQUENCE [LARGE SCALE GENOMIC DNA]</scope>
    <source>
        <strain evidence="2">JCM 17939</strain>
    </source>
</reference>
<protein>
    <recommendedName>
        <fullName evidence="3">MMPL family transporter</fullName>
    </recommendedName>
</protein>
<dbReference type="EMBL" id="BAABHK010000013">
    <property type="protein sequence ID" value="GAA4634157.1"/>
    <property type="molecule type" value="Genomic_DNA"/>
</dbReference>